<name>A0A4Y2KW40_ARAVE</name>
<proteinExistence type="predicted"/>
<dbReference type="Proteomes" id="UP000499080">
    <property type="component" value="Unassembled WGS sequence"/>
</dbReference>
<feature type="non-terminal residue" evidence="1">
    <location>
        <position position="51"/>
    </location>
</feature>
<dbReference type="EMBL" id="BGPR01005065">
    <property type="protein sequence ID" value="GBN06452.1"/>
    <property type="molecule type" value="Genomic_DNA"/>
</dbReference>
<gene>
    <name evidence="1" type="ORF">AVEN_214282_1</name>
</gene>
<keyword evidence="2" id="KW-1185">Reference proteome</keyword>
<accession>A0A4Y2KW40</accession>
<sequence length="51" mass="5853">MNPEDSYPSLYDICTSAPKNKGEWFSRERPAMNPEDSYPSSYDICAYALKN</sequence>
<comment type="caution">
    <text evidence="1">The sequence shown here is derived from an EMBL/GenBank/DDBJ whole genome shotgun (WGS) entry which is preliminary data.</text>
</comment>
<dbReference type="AlphaFoldDB" id="A0A4Y2KW40"/>
<evidence type="ECO:0000313" key="2">
    <source>
        <dbReference type="Proteomes" id="UP000499080"/>
    </source>
</evidence>
<reference evidence="1 2" key="1">
    <citation type="journal article" date="2019" name="Sci. Rep.">
        <title>Orb-weaving spider Araneus ventricosus genome elucidates the spidroin gene catalogue.</title>
        <authorList>
            <person name="Kono N."/>
            <person name="Nakamura H."/>
            <person name="Ohtoshi R."/>
            <person name="Moran D.A.P."/>
            <person name="Shinohara A."/>
            <person name="Yoshida Y."/>
            <person name="Fujiwara M."/>
            <person name="Mori M."/>
            <person name="Tomita M."/>
            <person name="Arakawa K."/>
        </authorList>
    </citation>
    <scope>NUCLEOTIDE SEQUENCE [LARGE SCALE GENOMIC DNA]</scope>
</reference>
<protein>
    <submittedName>
        <fullName evidence="1">Uncharacterized protein</fullName>
    </submittedName>
</protein>
<organism evidence="1 2">
    <name type="scientific">Araneus ventricosus</name>
    <name type="common">Orbweaver spider</name>
    <name type="synonym">Epeira ventricosa</name>
    <dbReference type="NCBI Taxonomy" id="182803"/>
    <lineage>
        <taxon>Eukaryota</taxon>
        <taxon>Metazoa</taxon>
        <taxon>Ecdysozoa</taxon>
        <taxon>Arthropoda</taxon>
        <taxon>Chelicerata</taxon>
        <taxon>Arachnida</taxon>
        <taxon>Araneae</taxon>
        <taxon>Araneomorphae</taxon>
        <taxon>Entelegynae</taxon>
        <taxon>Araneoidea</taxon>
        <taxon>Araneidae</taxon>
        <taxon>Araneus</taxon>
    </lineage>
</organism>
<evidence type="ECO:0000313" key="1">
    <source>
        <dbReference type="EMBL" id="GBN06452.1"/>
    </source>
</evidence>